<comment type="caution">
    <text evidence="5">The sequence shown here is derived from an EMBL/GenBank/DDBJ whole genome shotgun (WGS) entry which is preliminary data.</text>
</comment>
<reference evidence="5 6" key="1">
    <citation type="submission" date="2013-03" db="EMBL/GenBank/DDBJ databases">
        <title>Salinisphaera hydrothermalis C41B8 Genome Sequencing.</title>
        <authorList>
            <person name="Li C."/>
            <person name="Lai Q."/>
            <person name="Shao Z."/>
        </authorList>
    </citation>
    <scope>NUCLEOTIDE SEQUENCE [LARGE SCALE GENOMIC DNA]</scope>
    <source>
        <strain evidence="5 6">C41B8</strain>
    </source>
</reference>
<dbReference type="AlphaFoldDB" id="A0A084IHD4"/>
<evidence type="ECO:0000313" key="5">
    <source>
        <dbReference type="EMBL" id="KEZ76118.1"/>
    </source>
</evidence>
<proteinExistence type="predicted"/>
<keyword evidence="2" id="KW-0238">DNA-binding</keyword>
<dbReference type="STRING" id="1304275.C41B8_16629"/>
<dbReference type="PANTHER" id="PTHR43436:SF2">
    <property type="entry name" value="ARAC_XYLS FAMILY TRANSCRIPTIONAL REGULATOR"/>
    <property type="match status" value="1"/>
</dbReference>
<gene>
    <name evidence="5" type="ORF">C41B8_16629</name>
</gene>
<dbReference type="PROSITE" id="PS01124">
    <property type="entry name" value="HTH_ARAC_FAMILY_2"/>
    <property type="match status" value="1"/>
</dbReference>
<dbReference type="InterPro" id="IPR018062">
    <property type="entry name" value="HTH_AraC-typ_CS"/>
</dbReference>
<evidence type="ECO:0000256" key="1">
    <source>
        <dbReference type="ARBA" id="ARBA00023015"/>
    </source>
</evidence>
<dbReference type="PATRIC" id="fig|1304275.5.peg.3404"/>
<sequence length="297" mass="32464">MARMIERHVRHDGFNETALDSLSLVASHCRREREPIVYEPGLVFIVQGGKIGFVDDRVIRYGAGHYLVQAMPLPFECETSGSPDQPLLGAALRIAPELLAELAGAVSRETPDNRLIHDDDALPMAAVTLDGAIGDALERLLDCLDDPEAAKALGQARIREVIFESLRGPQGHLLRQLLQSQGAYARIGGAIEMLRTEYASPLSVSSLAARAHMSVSSFHAHFKQLTRISPLQYQKRIRLLKARDLLVQNTSNVSGAASAVGYQSASQFSREYKRYFGVAPAYDRGSAPDDEDTPIAS</sequence>
<dbReference type="InterPro" id="IPR009594">
    <property type="entry name" value="Tscrpt_reg_HTH_AraC_N"/>
</dbReference>
<dbReference type="GO" id="GO:0003700">
    <property type="term" value="F:DNA-binding transcription factor activity"/>
    <property type="evidence" value="ECO:0007669"/>
    <property type="project" value="InterPro"/>
</dbReference>
<dbReference type="InterPro" id="IPR009057">
    <property type="entry name" value="Homeodomain-like_sf"/>
</dbReference>
<keyword evidence="6" id="KW-1185">Reference proteome</keyword>
<dbReference type="PROSITE" id="PS00041">
    <property type="entry name" value="HTH_ARAC_FAMILY_1"/>
    <property type="match status" value="1"/>
</dbReference>
<accession>A0A084IHD4</accession>
<evidence type="ECO:0000256" key="3">
    <source>
        <dbReference type="ARBA" id="ARBA00023163"/>
    </source>
</evidence>
<evidence type="ECO:0000313" key="6">
    <source>
        <dbReference type="Proteomes" id="UP000028302"/>
    </source>
</evidence>
<dbReference type="EMBL" id="APNK01000039">
    <property type="protein sequence ID" value="KEZ76118.1"/>
    <property type="molecule type" value="Genomic_DNA"/>
</dbReference>
<dbReference type="Gene3D" id="1.10.10.60">
    <property type="entry name" value="Homeodomain-like"/>
    <property type="match status" value="2"/>
</dbReference>
<dbReference type="SUPFAM" id="SSF46689">
    <property type="entry name" value="Homeodomain-like"/>
    <property type="match status" value="2"/>
</dbReference>
<keyword evidence="3" id="KW-0804">Transcription</keyword>
<dbReference type="InterPro" id="IPR018060">
    <property type="entry name" value="HTH_AraC"/>
</dbReference>
<evidence type="ECO:0000256" key="2">
    <source>
        <dbReference type="ARBA" id="ARBA00023125"/>
    </source>
</evidence>
<dbReference type="GO" id="GO:0043565">
    <property type="term" value="F:sequence-specific DNA binding"/>
    <property type="evidence" value="ECO:0007669"/>
    <property type="project" value="InterPro"/>
</dbReference>
<evidence type="ECO:0000259" key="4">
    <source>
        <dbReference type="PROSITE" id="PS01124"/>
    </source>
</evidence>
<dbReference type="eggNOG" id="COG2207">
    <property type="taxonomic scope" value="Bacteria"/>
</dbReference>
<dbReference type="SMART" id="SM00342">
    <property type="entry name" value="HTH_ARAC"/>
    <property type="match status" value="1"/>
</dbReference>
<dbReference type="Pfam" id="PF12833">
    <property type="entry name" value="HTH_18"/>
    <property type="match status" value="1"/>
</dbReference>
<feature type="domain" description="HTH araC/xylS-type" evidence="4">
    <location>
        <begin position="188"/>
        <end position="286"/>
    </location>
</feature>
<organism evidence="5 6">
    <name type="scientific">Salinisphaera hydrothermalis (strain C41B8)</name>
    <dbReference type="NCBI Taxonomy" id="1304275"/>
    <lineage>
        <taxon>Bacteria</taxon>
        <taxon>Pseudomonadati</taxon>
        <taxon>Pseudomonadota</taxon>
        <taxon>Gammaproteobacteria</taxon>
        <taxon>Salinisphaerales</taxon>
        <taxon>Salinisphaeraceae</taxon>
        <taxon>Salinisphaera</taxon>
    </lineage>
</organism>
<name>A0A084IHD4_SALHC</name>
<dbReference type="PANTHER" id="PTHR43436">
    <property type="entry name" value="ARAC-FAMILY TRANSCRIPTIONAL REGULATOR"/>
    <property type="match status" value="1"/>
</dbReference>
<protein>
    <submittedName>
        <fullName evidence="5">AraC family transcriptional regulator</fullName>
    </submittedName>
</protein>
<dbReference type="Pfam" id="PF06719">
    <property type="entry name" value="AraC_N"/>
    <property type="match status" value="1"/>
</dbReference>
<keyword evidence="1" id="KW-0805">Transcription regulation</keyword>
<dbReference type="Proteomes" id="UP000028302">
    <property type="component" value="Unassembled WGS sequence"/>
</dbReference>